<dbReference type="Gene3D" id="1.10.730.10">
    <property type="entry name" value="Isoleucyl-tRNA Synthetase, Domain 1"/>
    <property type="match status" value="1"/>
</dbReference>
<keyword evidence="5" id="KW-0067">ATP-binding</keyword>
<keyword evidence="7" id="KW-0030">Aminoacyl-tRNA synthetase</keyword>
<evidence type="ECO:0000256" key="3">
    <source>
        <dbReference type="ARBA" id="ARBA00022598"/>
    </source>
</evidence>
<dbReference type="InterPro" id="IPR009080">
    <property type="entry name" value="tRNAsynth_Ia_anticodon-bd"/>
</dbReference>
<evidence type="ECO:0000256" key="4">
    <source>
        <dbReference type="ARBA" id="ARBA00022741"/>
    </source>
</evidence>
<evidence type="ECO:0000256" key="1">
    <source>
        <dbReference type="ARBA" id="ARBA00005594"/>
    </source>
</evidence>
<proteinExistence type="inferred from homology"/>
<dbReference type="GO" id="GO:0004823">
    <property type="term" value="F:leucine-tRNA ligase activity"/>
    <property type="evidence" value="ECO:0007669"/>
    <property type="project" value="UniProtKB-EC"/>
</dbReference>
<gene>
    <name evidence="10" type="ORF">S01H1_50171</name>
</gene>
<dbReference type="EMBL" id="BARS01032316">
    <property type="protein sequence ID" value="GAG27319.1"/>
    <property type="molecule type" value="Genomic_DNA"/>
</dbReference>
<accession>X0W8M4</accession>
<comment type="similarity">
    <text evidence="1">Belongs to the class-I aminoacyl-tRNA synthetase family.</text>
</comment>
<evidence type="ECO:0000256" key="2">
    <source>
        <dbReference type="ARBA" id="ARBA00013164"/>
    </source>
</evidence>
<dbReference type="EC" id="6.1.1.4" evidence="2"/>
<evidence type="ECO:0000256" key="6">
    <source>
        <dbReference type="ARBA" id="ARBA00022917"/>
    </source>
</evidence>
<dbReference type="InterPro" id="IPR013155">
    <property type="entry name" value="M/V/L/I-tRNA-synth_anticd-bd"/>
</dbReference>
<dbReference type="InterPro" id="IPR002302">
    <property type="entry name" value="Leu-tRNA-ligase"/>
</dbReference>
<dbReference type="PANTHER" id="PTHR43740">
    <property type="entry name" value="LEUCYL-TRNA SYNTHETASE"/>
    <property type="match status" value="1"/>
</dbReference>
<dbReference type="Pfam" id="PF08264">
    <property type="entry name" value="Anticodon_1"/>
    <property type="match status" value="1"/>
</dbReference>
<dbReference type="SUPFAM" id="SSF47323">
    <property type="entry name" value="Anticodon-binding domain of a subclass of class I aminoacyl-tRNA synthetases"/>
    <property type="match status" value="1"/>
</dbReference>
<comment type="caution">
    <text evidence="10">The sequence shown here is derived from an EMBL/GenBank/DDBJ whole genome shotgun (WGS) entry which is preliminary data.</text>
</comment>
<keyword evidence="4" id="KW-0547">Nucleotide-binding</keyword>
<feature type="domain" description="Methionyl/Valyl/Leucyl/Isoleucyl-tRNA synthetase anticodon-binding" evidence="9">
    <location>
        <begin position="71"/>
        <end position="189"/>
    </location>
</feature>
<feature type="non-terminal residue" evidence="10">
    <location>
        <position position="1"/>
    </location>
</feature>
<reference evidence="10" key="1">
    <citation type="journal article" date="2014" name="Front. Microbiol.">
        <title>High frequency of phylogenetically diverse reductive dehalogenase-homologous genes in deep subseafloor sedimentary metagenomes.</title>
        <authorList>
            <person name="Kawai M."/>
            <person name="Futagami T."/>
            <person name="Toyoda A."/>
            <person name="Takaki Y."/>
            <person name="Nishi S."/>
            <person name="Hori S."/>
            <person name="Arai W."/>
            <person name="Tsubouchi T."/>
            <person name="Morono Y."/>
            <person name="Uchiyama I."/>
            <person name="Ito T."/>
            <person name="Fujiyama A."/>
            <person name="Inagaki F."/>
            <person name="Takami H."/>
        </authorList>
    </citation>
    <scope>NUCLEOTIDE SEQUENCE</scope>
    <source>
        <strain evidence="10">Expedition CK06-06</strain>
    </source>
</reference>
<evidence type="ECO:0000256" key="5">
    <source>
        <dbReference type="ARBA" id="ARBA00022840"/>
    </source>
</evidence>
<dbReference type="FunFam" id="1.10.730.10:FF:000002">
    <property type="entry name" value="Leucine--tRNA ligase"/>
    <property type="match status" value="1"/>
</dbReference>
<dbReference type="AlphaFoldDB" id="X0W8M4"/>
<evidence type="ECO:0000256" key="8">
    <source>
        <dbReference type="ARBA" id="ARBA00047469"/>
    </source>
</evidence>
<keyword evidence="3" id="KW-0436">Ligase</keyword>
<comment type="catalytic activity">
    <reaction evidence="8">
        <text>tRNA(Leu) + L-leucine + ATP = L-leucyl-tRNA(Leu) + AMP + diphosphate</text>
        <dbReference type="Rhea" id="RHEA:11688"/>
        <dbReference type="Rhea" id="RHEA-COMP:9613"/>
        <dbReference type="Rhea" id="RHEA-COMP:9622"/>
        <dbReference type="ChEBI" id="CHEBI:30616"/>
        <dbReference type="ChEBI" id="CHEBI:33019"/>
        <dbReference type="ChEBI" id="CHEBI:57427"/>
        <dbReference type="ChEBI" id="CHEBI:78442"/>
        <dbReference type="ChEBI" id="CHEBI:78494"/>
        <dbReference type="ChEBI" id="CHEBI:456215"/>
        <dbReference type="EC" id="6.1.1.4"/>
    </reaction>
</comment>
<evidence type="ECO:0000313" key="10">
    <source>
        <dbReference type="EMBL" id="GAG27319.1"/>
    </source>
</evidence>
<evidence type="ECO:0000256" key="7">
    <source>
        <dbReference type="ARBA" id="ARBA00023146"/>
    </source>
</evidence>
<sequence length="234" mass="26723">SELGADAVRAYLMFVAPWEQGGEWNDSGLSGISRWLNRLWNMVLSGYSQDTPGLVMKRLESELVDIEQAQRGLLRITHQTIRKVTEDLEKIRFNTMIAALMEFTNYLTKVKEAGAVNDSGWRETTAILLKLLAPTAPHLAEELWQRTGHDYSIHNQSWPQWNEELAKDEQITLVIQVNGKLRDRITVPALITEFEAMKLAYGSQRVMAYLGGKPWIKNIYVPGRLINIVVRDKD</sequence>
<organism evidence="10">
    <name type="scientific">marine sediment metagenome</name>
    <dbReference type="NCBI Taxonomy" id="412755"/>
    <lineage>
        <taxon>unclassified sequences</taxon>
        <taxon>metagenomes</taxon>
        <taxon>ecological metagenomes</taxon>
    </lineage>
</organism>
<name>X0W8M4_9ZZZZ</name>
<dbReference type="CDD" id="cd07958">
    <property type="entry name" value="Anticodon_Ia_Leu_BEm"/>
    <property type="match status" value="1"/>
</dbReference>
<dbReference type="GO" id="GO:0005524">
    <property type="term" value="F:ATP binding"/>
    <property type="evidence" value="ECO:0007669"/>
    <property type="project" value="UniProtKB-KW"/>
</dbReference>
<dbReference type="GO" id="GO:0006429">
    <property type="term" value="P:leucyl-tRNA aminoacylation"/>
    <property type="evidence" value="ECO:0007669"/>
    <property type="project" value="InterPro"/>
</dbReference>
<evidence type="ECO:0000259" key="9">
    <source>
        <dbReference type="Pfam" id="PF08264"/>
    </source>
</evidence>
<protein>
    <recommendedName>
        <fullName evidence="2">leucine--tRNA ligase</fullName>
        <ecNumber evidence="2">6.1.1.4</ecNumber>
    </recommendedName>
</protein>
<dbReference type="PANTHER" id="PTHR43740:SF2">
    <property type="entry name" value="LEUCINE--TRNA LIGASE, MITOCHONDRIAL"/>
    <property type="match status" value="1"/>
</dbReference>
<dbReference type="GO" id="GO:0005829">
    <property type="term" value="C:cytosol"/>
    <property type="evidence" value="ECO:0007669"/>
    <property type="project" value="TreeGrafter"/>
</dbReference>
<keyword evidence="6" id="KW-0648">Protein biosynthesis</keyword>